<protein>
    <recommendedName>
        <fullName evidence="2">DUF3456 domain-containing protein</fullName>
    </recommendedName>
</protein>
<keyword evidence="1" id="KW-0732">Signal</keyword>
<evidence type="ECO:0000313" key="3">
    <source>
        <dbReference type="EMBL" id="JAT69032.1"/>
    </source>
</evidence>
<feature type="signal peptide" evidence="1">
    <location>
        <begin position="1"/>
        <end position="29"/>
    </location>
</feature>
<feature type="domain" description="DUF3456" evidence="2">
    <location>
        <begin position="35"/>
        <end position="172"/>
    </location>
</feature>
<dbReference type="EMBL" id="GDKF01009590">
    <property type="protein sequence ID" value="JAT69032.1"/>
    <property type="molecule type" value="Transcribed_RNA"/>
</dbReference>
<organism evidence="3">
    <name type="scientific">Auxenochlorella protothecoides</name>
    <name type="common">Green microalga</name>
    <name type="synonym">Chlorella protothecoides</name>
    <dbReference type="NCBI Taxonomy" id="3075"/>
    <lineage>
        <taxon>Eukaryota</taxon>
        <taxon>Viridiplantae</taxon>
        <taxon>Chlorophyta</taxon>
        <taxon>core chlorophytes</taxon>
        <taxon>Trebouxiophyceae</taxon>
        <taxon>Chlorellales</taxon>
        <taxon>Chlorellaceae</taxon>
        <taxon>Auxenochlorella</taxon>
    </lineage>
</organism>
<accession>A0A1D1ZPX7</accession>
<dbReference type="InterPro" id="IPR021852">
    <property type="entry name" value="DUF3456"/>
</dbReference>
<reference evidence="3" key="1">
    <citation type="submission" date="2015-08" db="EMBL/GenBank/DDBJ databases">
        <authorList>
            <person name="Babu N.S."/>
            <person name="Beckwith C.J."/>
            <person name="Beseler K.G."/>
            <person name="Brison A."/>
            <person name="Carone J.V."/>
            <person name="Caskin T.P."/>
            <person name="Diamond M."/>
            <person name="Durham M.E."/>
            <person name="Foxe J.M."/>
            <person name="Go M."/>
            <person name="Henderson B.A."/>
            <person name="Jones I.B."/>
            <person name="McGettigan J.A."/>
            <person name="Micheletti S.J."/>
            <person name="Nasrallah M.E."/>
            <person name="Ortiz D."/>
            <person name="Piller C.R."/>
            <person name="Privatt S.R."/>
            <person name="Schneider S.L."/>
            <person name="Sharp S."/>
            <person name="Smith T.C."/>
            <person name="Stanton J.D."/>
            <person name="Ullery H.E."/>
            <person name="Wilson R.J."/>
            <person name="Serrano M.G."/>
            <person name="Buck G."/>
            <person name="Lee V."/>
            <person name="Wang Y."/>
            <person name="Carvalho R."/>
            <person name="Voegtly L."/>
            <person name="Shi R."/>
            <person name="Duckworth R."/>
            <person name="Johnson A."/>
            <person name="Loviza R."/>
            <person name="Walstead R."/>
            <person name="Shah Z."/>
            <person name="Kiflezghi M."/>
            <person name="Wade K."/>
            <person name="Ball S.L."/>
            <person name="Bradley K.W."/>
            <person name="Asai D.J."/>
            <person name="Bowman C.A."/>
            <person name="Russell D.A."/>
            <person name="Pope W.H."/>
            <person name="Jacobs-Sera D."/>
            <person name="Hendrix R.W."/>
            <person name="Hatfull G.F."/>
        </authorList>
    </citation>
    <scope>NUCLEOTIDE SEQUENCE</scope>
</reference>
<proteinExistence type="predicted"/>
<sequence length="211" mass="22597">MVNCGVITRSMLLVAALLLALTSLQAAAASNFPAKCSACAWIAEVLRKRMDAEVPRNHLDLRHRLDAQGNRYGKVIDYKISELRSIELLDDLCDDLKKDYDYNSTSGAWESTSGKPASGDGLDRKENQRLLDNYCGMLMEEHEDALSAALRSGKLTASNAADVLCRQTAAVCSEEGLQAHAAVGTGGPSVPVSSASEVLNAELESAAKPEL</sequence>
<gene>
    <name evidence="3" type="ORF">g.44546</name>
</gene>
<evidence type="ECO:0000259" key="2">
    <source>
        <dbReference type="Pfam" id="PF11938"/>
    </source>
</evidence>
<feature type="chain" id="PRO_5008901164" description="DUF3456 domain-containing protein" evidence="1">
    <location>
        <begin position="30"/>
        <end position="211"/>
    </location>
</feature>
<evidence type="ECO:0000256" key="1">
    <source>
        <dbReference type="SAM" id="SignalP"/>
    </source>
</evidence>
<name>A0A1D1ZPX7_AUXPR</name>
<dbReference type="AlphaFoldDB" id="A0A1D1ZPX7"/>
<dbReference type="Pfam" id="PF11938">
    <property type="entry name" value="DUF3456"/>
    <property type="match status" value="1"/>
</dbReference>